<keyword evidence="3" id="KW-1185">Reference proteome</keyword>
<evidence type="ECO:0000313" key="2">
    <source>
        <dbReference type="EMBL" id="TGO42626.1"/>
    </source>
</evidence>
<evidence type="ECO:0000256" key="1">
    <source>
        <dbReference type="SAM" id="MobiDB-lite"/>
    </source>
</evidence>
<feature type="compositionally biased region" description="Low complexity" evidence="1">
    <location>
        <begin position="44"/>
        <end position="63"/>
    </location>
</feature>
<name>A0A4Z1H0H8_9HELO</name>
<accession>A0A4Z1H0H8</accession>
<proteinExistence type="predicted"/>
<evidence type="ECO:0000313" key="3">
    <source>
        <dbReference type="Proteomes" id="UP000297814"/>
    </source>
</evidence>
<gene>
    <name evidence="2" type="ORF">BHYA_0006g00270</name>
</gene>
<dbReference type="EMBL" id="PQXK01000006">
    <property type="protein sequence ID" value="TGO42626.1"/>
    <property type="molecule type" value="Genomic_DNA"/>
</dbReference>
<feature type="region of interest" description="Disordered" evidence="1">
    <location>
        <begin position="39"/>
        <end position="63"/>
    </location>
</feature>
<protein>
    <submittedName>
        <fullName evidence="2">Uncharacterized protein</fullName>
    </submittedName>
</protein>
<reference evidence="2 3" key="1">
    <citation type="submission" date="2017-12" db="EMBL/GenBank/DDBJ databases">
        <title>Comparative genomics of Botrytis spp.</title>
        <authorList>
            <person name="Valero-Jimenez C.A."/>
            <person name="Tapia P."/>
            <person name="Veloso J."/>
            <person name="Silva-Moreno E."/>
            <person name="Staats M."/>
            <person name="Valdes J.H."/>
            <person name="Van Kan J.A.L."/>
        </authorList>
    </citation>
    <scope>NUCLEOTIDE SEQUENCE [LARGE SCALE GENOMIC DNA]</scope>
    <source>
        <strain evidence="2 3">Bh0001</strain>
    </source>
</reference>
<dbReference type="AlphaFoldDB" id="A0A4Z1H0H8"/>
<dbReference type="Proteomes" id="UP000297814">
    <property type="component" value="Unassembled WGS sequence"/>
</dbReference>
<comment type="caution">
    <text evidence="2">The sequence shown here is derived from an EMBL/GenBank/DDBJ whole genome shotgun (WGS) entry which is preliminary data.</text>
</comment>
<organism evidence="2 3">
    <name type="scientific">Botrytis hyacinthi</name>
    <dbReference type="NCBI Taxonomy" id="278943"/>
    <lineage>
        <taxon>Eukaryota</taxon>
        <taxon>Fungi</taxon>
        <taxon>Dikarya</taxon>
        <taxon>Ascomycota</taxon>
        <taxon>Pezizomycotina</taxon>
        <taxon>Leotiomycetes</taxon>
        <taxon>Helotiales</taxon>
        <taxon>Sclerotiniaceae</taxon>
        <taxon>Botrytis</taxon>
    </lineage>
</organism>
<sequence>MSAKEVTTPSCQATQTFHNHCGHIVTTFTHHSDLCVRNQDSRPSTSGSAISNASSQLQRSASSAFKGMGQTLGKLARRLTLRSSQQQRAQTTSHEFTFTARVSCPQVLFQPLFQPYPCPPCAKAPGMGPGDLNKIFAGSEEKQWQDRKKELKAKADEWAAMMGEWERGVRVPKKDRAVHNT</sequence>